<comment type="subunit">
    <text evidence="8">Component of the Mediator complex.</text>
</comment>
<dbReference type="GO" id="GO:0006355">
    <property type="term" value="P:regulation of DNA-templated transcription"/>
    <property type="evidence" value="ECO:0007669"/>
    <property type="project" value="InterPro"/>
</dbReference>
<evidence type="ECO:0000313" key="10">
    <source>
        <dbReference type="Proteomes" id="UP000095038"/>
    </source>
</evidence>
<reference evidence="10" key="1">
    <citation type="submission" date="2016-05" db="EMBL/GenBank/DDBJ databases">
        <title>Comparative genomics of biotechnologically important yeasts.</title>
        <authorList>
            <consortium name="DOE Joint Genome Institute"/>
            <person name="Riley R."/>
            <person name="Haridas S."/>
            <person name="Wolfe K.H."/>
            <person name="Lopes M.R."/>
            <person name="Hittinger C.T."/>
            <person name="Goker M."/>
            <person name="Salamov A."/>
            <person name="Wisecaver J."/>
            <person name="Long T.M."/>
            <person name="Aerts A.L."/>
            <person name="Barry K."/>
            <person name="Choi C."/>
            <person name="Clum A."/>
            <person name="Coughlan A.Y."/>
            <person name="Deshpande S."/>
            <person name="Douglass A.P."/>
            <person name="Hanson S.J."/>
            <person name="Klenk H.-P."/>
            <person name="Labutti K."/>
            <person name="Lapidus A."/>
            <person name="Lindquist E."/>
            <person name="Lipzen A."/>
            <person name="Meier-Kolthoff J.P."/>
            <person name="Ohm R.A."/>
            <person name="Otillar R.P."/>
            <person name="Pangilinan J."/>
            <person name="Peng Y."/>
            <person name="Rokas A."/>
            <person name="Rosa C.A."/>
            <person name="Scheuner C."/>
            <person name="Sibirny A.A."/>
            <person name="Slot J.C."/>
            <person name="Stielow J.B."/>
            <person name="Sun H."/>
            <person name="Kurtzman C.P."/>
            <person name="Blackwell M."/>
            <person name="Grigoriev I.V."/>
            <person name="Jeffries T.W."/>
        </authorList>
    </citation>
    <scope>NUCLEOTIDE SEQUENCE [LARGE SCALE GENOMIC DNA]</scope>
    <source>
        <strain evidence="10">DSM 1968</strain>
    </source>
</reference>
<dbReference type="GO" id="GO:0003712">
    <property type="term" value="F:transcription coregulator activity"/>
    <property type="evidence" value="ECO:0007669"/>
    <property type="project" value="InterPro"/>
</dbReference>
<sequence length="110" mass="13486">MEQPVQEDVLPTRWEVELEFVQSLANLNYLNYLAQNKYLDDLRFMSYLNYLYNYWSLPSNAKFLIYPNCLQILHLLLFSKDDYFKNHIVQREFADTFMNQMVENWQKDKI</sequence>
<protein>
    <recommendedName>
        <fullName evidence="3 8">Mediator of RNA polymerase II transcription subunit 31</fullName>
    </recommendedName>
</protein>
<dbReference type="InterPro" id="IPR038089">
    <property type="entry name" value="Med31_sf"/>
</dbReference>
<dbReference type="GO" id="GO:0016592">
    <property type="term" value="C:mediator complex"/>
    <property type="evidence" value="ECO:0007669"/>
    <property type="project" value="EnsemblFungi"/>
</dbReference>
<dbReference type="InParanoid" id="A0A1D2VLR5"/>
<proteinExistence type="inferred from homology"/>
<accession>A0A1D2VLR5</accession>
<dbReference type="Proteomes" id="UP000095038">
    <property type="component" value="Unassembled WGS sequence"/>
</dbReference>
<dbReference type="Gene3D" id="1.10.10.1340">
    <property type="entry name" value="Mediator of RNA polymerase II, submodule Med31 (Soh1)"/>
    <property type="match status" value="1"/>
</dbReference>
<dbReference type="AlphaFoldDB" id="A0A1D2VLR5"/>
<dbReference type="InterPro" id="IPR008831">
    <property type="entry name" value="Mediator_Med31"/>
</dbReference>
<evidence type="ECO:0000256" key="4">
    <source>
        <dbReference type="ARBA" id="ARBA00023015"/>
    </source>
</evidence>
<dbReference type="RefSeq" id="XP_020048831.1">
    <property type="nucleotide sequence ID" value="XM_020192856.1"/>
</dbReference>
<keyword evidence="7 8" id="KW-0539">Nucleus</keyword>
<evidence type="ECO:0000256" key="5">
    <source>
        <dbReference type="ARBA" id="ARBA00023159"/>
    </source>
</evidence>
<dbReference type="OrthoDB" id="10257739at2759"/>
<evidence type="ECO:0000313" key="9">
    <source>
        <dbReference type="EMBL" id="ODV62524.1"/>
    </source>
</evidence>
<comment type="function">
    <text evidence="8">Component of the Mediator complex, a coactivator involved in the regulated transcription of nearly all RNA polymerase II-dependent genes. Mediator functions as a bridge to convey information from gene-specific regulatory proteins to the basal RNA polymerase II transcription machinery. Mediator is recruited to promoters by direct interactions with regulatory proteins and serves as a scaffold for the assembly of a functional preinitiation complex with RNA polymerase II and the general transcription factors.</text>
</comment>
<organism evidence="9 10">
    <name type="scientific">Ascoidea rubescens DSM 1968</name>
    <dbReference type="NCBI Taxonomy" id="1344418"/>
    <lineage>
        <taxon>Eukaryota</taxon>
        <taxon>Fungi</taxon>
        <taxon>Dikarya</taxon>
        <taxon>Ascomycota</taxon>
        <taxon>Saccharomycotina</taxon>
        <taxon>Saccharomycetes</taxon>
        <taxon>Ascoideaceae</taxon>
        <taxon>Ascoidea</taxon>
    </lineage>
</organism>
<evidence type="ECO:0000256" key="3">
    <source>
        <dbReference type="ARBA" id="ARBA00019660"/>
    </source>
</evidence>
<gene>
    <name evidence="9" type="ORF">ASCRUDRAFT_74886</name>
</gene>
<evidence type="ECO:0000256" key="8">
    <source>
        <dbReference type="RuleBase" id="RU364129"/>
    </source>
</evidence>
<evidence type="ECO:0000256" key="1">
    <source>
        <dbReference type="ARBA" id="ARBA00004123"/>
    </source>
</evidence>
<dbReference type="FunCoup" id="A0A1D2VLR5">
    <property type="interactions" value="106"/>
</dbReference>
<keyword evidence="5 8" id="KW-0010">Activator</keyword>
<evidence type="ECO:0000256" key="2">
    <source>
        <dbReference type="ARBA" id="ARBA00006378"/>
    </source>
</evidence>
<evidence type="ECO:0000256" key="6">
    <source>
        <dbReference type="ARBA" id="ARBA00023163"/>
    </source>
</evidence>
<comment type="similarity">
    <text evidence="2 8">Belongs to the Mediator complex subunit 31 family.</text>
</comment>
<dbReference type="GeneID" id="30966492"/>
<keyword evidence="10" id="KW-1185">Reference proteome</keyword>
<dbReference type="EMBL" id="KV454477">
    <property type="protein sequence ID" value="ODV62524.1"/>
    <property type="molecule type" value="Genomic_DNA"/>
</dbReference>
<keyword evidence="4 8" id="KW-0805">Transcription regulation</keyword>
<evidence type="ECO:0000256" key="7">
    <source>
        <dbReference type="ARBA" id="ARBA00023242"/>
    </source>
</evidence>
<keyword evidence="6 8" id="KW-0804">Transcription</keyword>
<dbReference type="STRING" id="1344418.A0A1D2VLR5"/>
<dbReference type="PANTHER" id="PTHR13186">
    <property type="entry name" value="MEDIATOR OF RNA POLYMERASE II TRANSCRIPTION SUBUNIT 31"/>
    <property type="match status" value="1"/>
</dbReference>
<name>A0A1D2VLR5_9ASCO</name>
<dbReference type="Pfam" id="PF05669">
    <property type="entry name" value="Med31"/>
    <property type="match status" value="1"/>
</dbReference>
<comment type="subcellular location">
    <subcellularLocation>
        <location evidence="1 8">Nucleus</location>
    </subcellularLocation>
</comment>